<reference evidence="1 2" key="1">
    <citation type="submission" date="2020-05" db="EMBL/GenBank/DDBJ databases">
        <title>Draft genome sequence of Desulfovibrio sp. strain HN2T.</title>
        <authorList>
            <person name="Ueno A."/>
            <person name="Tamazawa S."/>
            <person name="Tamamura S."/>
            <person name="Murakami T."/>
            <person name="Kiyama T."/>
            <person name="Inomata H."/>
            <person name="Amano Y."/>
            <person name="Miyakawa K."/>
            <person name="Tamaki H."/>
            <person name="Naganuma T."/>
            <person name="Kaneko K."/>
        </authorList>
    </citation>
    <scope>NUCLEOTIDE SEQUENCE [LARGE SCALE GENOMIC DNA]</scope>
    <source>
        <strain evidence="1 2">HN2</strain>
    </source>
</reference>
<evidence type="ECO:0000313" key="2">
    <source>
        <dbReference type="Proteomes" id="UP000503840"/>
    </source>
</evidence>
<comment type="caution">
    <text evidence="1">The sequence shown here is derived from an EMBL/GenBank/DDBJ whole genome shotgun (WGS) entry which is preliminary data.</text>
</comment>
<name>A0A7J0BQ10_9BACT</name>
<evidence type="ECO:0000313" key="1">
    <source>
        <dbReference type="EMBL" id="GFM35154.1"/>
    </source>
</evidence>
<sequence length="103" mass="11777">MFGDASFSRAPGIYKIRGVEDCRCALDEIQDGRTPWGSVEDYLKTVDAVTRRYDLYFKDMISIRRTGSTVMSGEVACDNEIDCLAKEFIEMFNFVRKQNVKVS</sequence>
<accession>A0A7J0BQ10</accession>
<proteinExistence type="predicted"/>
<dbReference type="AlphaFoldDB" id="A0A7J0BQ10"/>
<gene>
    <name evidence="1" type="ORF">DSM101010T_35190</name>
</gene>
<organism evidence="1 2">
    <name type="scientific">Desulfovibrio subterraneus</name>
    <dbReference type="NCBI Taxonomy" id="2718620"/>
    <lineage>
        <taxon>Bacteria</taxon>
        <taxon>Pseudomonadati</taxon>
        <taxon>Thermodesulfobacteriota</taxon>
        <taxon>Desulfovibrionia</taxon>
        <taxon>Desulfovibrionales</taxon>
        <taxon>Desulfovibrionaceae</taxon>
        <taxon>Desulfovibrio</taxon>
    </lineage>
</organism>
<dbReference type="Proteomes" id="UP000503840">
    <property type="component" value="Unassembled WGS sequence"/>
</dbReference>
<protein>
    <submittedName>
        <fullName evidence="1">Uncharacterized protein</fullName>
    </submittedName>
</protein>
<dbReference type="EMBL" id="BLVO01000016">
    <property type="protein sequence ID" value="GFM35154.1"/>
    <property type="molecule type" value="Genomic_DNA"/>
</dbReference>
<keyword evidence="2" id="KW-1185">Reference proteome</keyword>